<dbReference type="EMBL" id="VDUW01000006">
    <property type="protein sequence ID" value="TXL64092.1"/>
    <property type="molecule type" value="Genomic_DNA"/>
</dbReference>
<protein>
    <submittedName>
        <fullName evidence="1">Esterase family protein</fullName>
    </submittedName>
</protein>
<dbReference type="AlphaFoldDB" id="A0A5C8NRW1"/>
<gene>
    <name evidence="1" type="ORF">FHP05_10420</name>
</gene>
<proteinExistence type="predicted"/>
<accession>A0A5C8NRW1</accession>
<dbReference type="PANTHER" id="PTHR48098:SF3">
    <property type="entry name" value="IRON(III) ENTEROBACTIN ESTERASE"/>
    <property type="match status" value="1"/>
</dbReference>
<sequence length="240" mass="27977">MSRKGKMIEEMIDSKYLNEQMKLLIYLPEAFSPMNEFHLCIMQDGDDYYQLGRVATFSDRLHDDADIEDTVFVGIHYKDKYDRRRKYHPSGEEQEAYIQFLANEVIEKLDQVLPNQQLISRALMGDSLAGTLALITAIKYPNLFSKVIMQSPYVDEVVMSSVKQATQLHTLDIYHTIGALETNVQTLVESDVDFLTPNRKLKEFLEENGGTYTYKEIPEGKHTWKYWQQDMPHALRTMFE</sequence>
<evidence type="ECO:0000313" key="2">
    <source>
        <dbReference type="Proteomes" id="UP000321574"/>
    </source>
</evidence>
<comment type="caution">
    <text evidence="1">The sequence shown here is derived from an EMBL/GenBank/DDBJ whole genome shotgun (WGS) entry which is preliminary data.</text>
</comment>
<organism evidence="1 2">
    <name type="scientific">Cerasibacillus terrae</name>
    <dbReference type="NCBI Taxonomy" id="2498845"/>
    <lineage>
        <taxon>Bacteria</taxon>
        <taxon>Bacillati</taxon>
        <taxon>Bacillota</taxon>
        <taxon>Bacilli</taxon>
        <taxon>Bacillales</taxon>
        <taxon>Bacillaceae</taxon>
        <taxon>Cerasibacillus</taxon>
    </lineage>
</organism>
<reference evidence="1 2" key="1">
    <citation type="submission" date="2019-06" db="EMBL/GenBank/DDBJ databases">
        <title>Cerasibacillus sp. nov., isolated from maize field.</title>
        <authorList>
            <person name="Lin S.-Y."/>
            <person name="Tsai C.-F."/>
            <person name="Young C.-C."/>
        </authorList>
    </citation>
    <scope>NUCLEOTIDE SEQUENCE [LARGE SCALE GENOMIC DNA]</scope>
    <source>
        <strain evidence="1 2">CC-CFT480</strain>
    </source>
</reference>
<dbReference type="PANTHER" id="PTHR48098">
    <property type="entry name" value="ENTEROCHELIN ESTERASE-RELATED"/>
    <property type="match status" value="1"/>
</dbReference>
<dbReference type="InterPro" id="IPR000801">
    <property type="entry name" value="Esterase-like"/>
</dbReference>
<keyword evidence="2" id="KW-1185">Reference proteome</keyword>
<dbReference type="Gene3D" id="3.40.50.1820">
    <property type="entry name" value="alpha/beta hydrolase"/>
    <property type="match status" value="1"/>
</dbReference>
<name>A0A5C8NRW1_9BACI</name>
<dbReference type="SUPFAM" id="SSF53474">
    <property type="entry name" value="alpha/beta-Hydrolases"/>
    <property type="match status" value="1"/>
</dbReference>
<evidence type="ECO:0000313" key="1">
    <source>
        <dbReference type="EMBL" id="TXL64092.1"/>
    </source>
</evidence>
<dbReference type="OrthoDB" id="9803578at2"/>
<dbReference type="Pfam" id="PF00756">
    <property type="entry name" value="Esterase"/>
    <property type="match status" value="1"/>
</dbReference>
<dbReference type="InterPro" id="IPR029058">
    <property type="entry name" value="AB_hydrolase_fold"/>
</dbReference>
<dbReference type="InterPro" id="IPR050583">
    <property type="entry name" value="Mycobacterial_A85_antigen"/>
</dbReference>
<dbReference type="Proteomes" id="UP000321574">
    <property type="component" value="Unassembled WGS sequence"/>
</dbReference>